<dbReference type="InterPro" id="IPR036770">
    <property type="entry name" value="Ankyrin_rpt-contain_sf"/>
</dbReference>
<feature type="domain" description="VPS9" evidence="3">
    <location>
        <begin position="362"/>
        <end position="523"/>
    </location>
</feature>
<dbReference type="Pfam" id="PF02204">
    <property type="entry name" value="VPS9"/>
    <property type="match status" value="1"/>
</dbReference>
<dbReference type="PANTHER" id="PTHR24170">
    <property type="entry name" value="ANKYRIN REPEAT DOMAIN-CONTAINING PROTEIN 27"/>
    <property type="match status" value="1"/>
</dbReference>
<feature type="coiled-coil region" evidence="2">
    <location>
        <begin position="1206"/>
        <end position="1234"/>
    </location>
</feature>
<protein>
    <recommendedName>
        <fullName evidence="3">VPS9 domain-containing protein</fullName>
    </recommendedName>
</protein>
<dbReference type="Pfam" id="PF13857">
    <property type="entry name" value="Ank_5"/>
    <property type="match status" value="1"/>
</dbReference>
<dbReference type="SMART" id="SM00248">
    <property type="entry name" value="ANK"/>
    <property type="match status" value="5"/>
</dbReference>
<dbReference type="SUPFAM" id="SSF48403">
    <property type="entry name" value="Ankyrin repeat"/>
    <property type="match status" value="1"/>
</dbReference>
<gene>
    <name evidence="4" type="ORF">BLGHR1_10500</name>
</gene>
<dbReference type="Proteomes" id="UP000275772">
    <property type="component" value="Unassembled WGS sequence"/>
</dbReference>
<dbReference type="InterPro" id="IPR003123">
    <property type="entry name" value="VPS9"/>
</dbReference>
<dbReference type="GO" id="GO:0000149">
    <property type="term" value="F:SNARE binding"/>
    <property type="evidence" value="ECO:0007669"/>
    <property type="project" value="TreeGrafter"/>
</dbReference>
<dbReference type="GO" id="GO:0005886">
    <property type="term" value="C:plasma membrane"/>
    <property type="evidence" value="ECO:0007669"/>
    <property type="project" value="TreeGrafter"/>
</dbReference>
<dbReference type="PROSITE" id="PS51205">
    <property type="entry name" value="VPS9"/>
    <property type="match status" value="1"/>
</dbReference>
<dbReference type="PANTHER" id="PTHR24170:SF1">
    <property type="entry name" value="DOMAIN PROTEIN, PUTATIVE (AFU_ORTHOLOGUE AFUA_1G09870)-RELATED"/>
    <property type="match status" value="1"/>
</dbReference>
<dbReference type="InterPro" id="IPR036871">
    <property type="entry name" value="PX_dom_sf"/>
</dbReference>
<evidence type="ECO:0000313" key="5">
    <source>
        <dbReference type="Proteomes" id="UP000275772"/>
    </source>
</evidence>
<dbReference type="GO" id="GO:0035091">
    <property type="term" value="F:phosphatidylinositol binding"/>
    <property type="evidence" value="ECO:0007669"/>
    <property type="project" value="InterPro"/>
</dbReference>
<sequence length="1326" mass="148894">MQPLNPFLKAFFKSALPAQCTPVQNHVSSAINALKARVFLQLQVLLVPTTEVFFTSHDSESGASYADLAASEEFLSSHVLRIPTHNVEAVAKESPNMRENRGKAKQYATINGRMVVVKDTYVYSSKGFKTHVQAQLLSDSLYYPDSLEPRPWLIYFISMPLIGTLKETRNATAISSNVLQGLKFLPQPLTTTGSEILETCDGLPSKKSIQSFNELLNKFPLIARQMQPGLENLFKEFNMVFEKPLPPPPSATVIPDPVPSRKTSAPVKIEIPFQKSRAHRDAEQLVVEDIEIEIEEDTIRSALETAVTSAIDLFQMVDKHQLSLLGGTTDLTGPMVERMIEQYVAEQVHDKIFYPRLCSYKKVEDMKLQSLIRQMACVDISQVGILIQGGQQGKYELTLRLGQAVAEFRKLCAARSPQKMMEILLVTLKTVTQLTEVTRQPENRDSSSSEKISPILTMNADALVSLLLVVVIRARVQYLQARLYYMRNFIFIDDVEGGEMGYALSTLEAVLSYVCRDSGGLRKASRRNLKLWQATKKGNIKEIMKIMEPDLVQSSDEIEISDVTNTDQFTDENTLGNPFSNQSGSDMCPSAAVPPSISSNLGHVFPWDNHSVAQADPEPEFRKQKTVTMEMRSYSSCSEVSIQSCAATIDSSSTGAEGDTSIQRLSQTENSSGESILMMAIQSKQINSLRYLLTLTKYYPPHFIIGDTKNDGTTLLIAAVQLGHLEIINLIIEFLFQTQDDSAIVDYLTKQDVSGRSVAHYLFNAPSLISRLGRMLPWRQKDQNGQTPLFALCRSYDHKNYKEMIEAALFAATISQGDNLPLHIDDHVDIKGNTLLHIVNDPQVALRIMIQCDSDVNATNNKHFTPLMVASKYGRLEMVRILFGDERVDIFARELRGLTAVELAKDDDVRNRIDDLILFQIPPATDGRVTSVVRSFFVQDATIRLVIKSGAPSSNKSFTVTTCRRSVADFENLANLLALEHPASWLPSISDMRTPFQLICKPSRAILRDIQIRLDSFLKILLSHTTFATHEMLWEFFLVPDIQADMMEQRSKLKAQARIEKVREEYEPVADVRDVEQFVDHAREMVRSVNYSTKSVARRANVMWVSTADLYDAYHIVSYVFSAIDGFPKTHVNALDAYINCLAPSSNHPYNTFHSAVLSLHSTIVAMLLSLSRPNSLIATILNSRKMIERSYNSLNRSTRWPLGLLDETRLRLNEEKEERVQKEIKEVEELGRELRYTWGVVAGELAGWEEDHEKMGRSAVKELVKGMVIREKKVLEGINRALRKLKVTTPPSTRGIPLSSDIQALNSASEVRGGLKMDIDVAIDF</sequence>
<evidence type="ECO:0000256" key="2">
    <source>
        <dbReference type="SAM" id="Coils"/>
    </source>
</evidence>
<organism evidence="4 5">
    <name type="scientific">Blumeria hordei</name>
    <name type="common">Barley powdery mildew</name>
    <name type="synonym">Blumeria graminis f. sp. hordei</name>
    <dbReference type="NCBI Taxonomy" id="2867405"/>
    <lineage>
        <taxon>Eukaryota</taxon>
        <taxon>Fungi</taxon>
        <taxon>Dikarya</taxon>
        <taxon>Ascomycota</taxon>
        <taxon>Pezizomycotina</taxon>
        <taxon>Leotiomycetes</taxon>
        <taxon>Erysiphales</taxon>
        <taxon>Erysiphaceae</taxon>
        <taxon>Blumeria</taxon>
    </lineage>
</organism>
<proteinExistence type="inferred from homology"/>
<dbReference type="GO" id="GO:0045022">
    <property type="term" value="P:early endosome to late endosome transport"/>
    <property type="evidence" value="ECO:0007669"/>
    <property type="project" value="TreeGrafter"/>
</dbReference>
<dbReference type="EMBL" id="UNSH01000002">
    <property type="protein sequence ID" value="SZE99768.1"/>
    <property type="molecule type" value="Genomic_DNA"/>
</dbReference>
<keyword evidence="2" id="KW-0175">Coiled coil</keyword>
<dbReference type="InterPro" id="IPR002110">
    <property type="entry name" value="Ankyrin_rpt"/>
</dbReference>
<name>A0A383UKI4_BLUHO</name>
<evidence type="ECO:0000259" key="3">
    <source>
        <dbReference type="PROSITE" id="PS51205"/>
    </source>
</evidence>
<evidence type="ECO:0000313" key="4">
    <source>
        <dbReference type="EMBL" id="SZE99768.1"/>
    </source>
</evidence>
<comment type="similarity">
    <text evidence="1">Belongs to the UPF0507 family.</text>
</comment>
<dbReference type="GO" id="GO:0030133">
    <property type="term" value="C:transport vesicle"/>
    <property type="evidence" value="ECO:0007669"/>
    <property type="project" value="TreeGrafter"/>
</dbReference>
<dbReference type="InterPro" id="IPR051248">
    <property type="entry name" value="UPF0507/Ank_repeat_27"/>
</dbReference>
<dbReference type="Gene3D" id="1.20.1050.80">
    <property type="entry name" value="VPS9 domain"/>
    <property type="match status" value="1"/>
</dbReference>
<dbReference type="GO" id="GO:0097422">
    <property type="term" value="C:tubular endosome"/>
    <property type="evidence" value="ECO:0007669"/>
    <property type="project" value="TreeGrafter"/>
</dbReference>
<dbReference type="GO" id="GO:0005770">
    <property type="term" value="C:late endosome"/>
    <property type="evidence" value="ECO:0007669"/>
    <property type="project" value="TreeGrafter"/>
</dbReference>
<dbReference type="SUPFAM" id="SSF109993">
    <property type="entry name" value="VPS9 domain"/>
    <property type="match status" value="1"/>
</dbReference>
<dbReference type="GO" id="GO:0005085">
    <property type="term" value="F:guanyl-nucleotide exchange factor activity"/>
    <property type="evidence" value="ECO:0007669"/>
    <property type="project" value="TreeGrafter"/>
</dbReference>
<dbReference type="VEuPathDB" id="FungiDB:BLGHR1_10500"/>
<reference evidence="4 5" key="1">
    <citation type="submission" date="2017-11" db="EMBL/GenBank/DDBJ databases">
        <authorList>
            <person name="Kracher B."/>
        </authorList>
    </citation>
    <scope>NUCLEOTIDE SEQUENCE [LARGE SCALE GENOMIC DNA]</scope>
    <source>
        <strain evidence="4 5">RACE1</strain>
    </source>
</reference>
<dbReference type="Gene3D" id="1.25.40.20">
    <property type="entry name" value="Ankyrin repeat-containing domain"/>
    <property type="match status" value="2"/>
</dbReference>
<dbReference type="CDD" id="cd06093">
    <property type="entry name" value="PX_domain"/>
    <property type="match status" value="1"/>
</dbReference>
<dbReference type="GO" id="GO:0005769">
    <property type="term" value="C:early endosome"/>
    <property type="evidence" value="ECO:0007669"/>
    <property type="project" value="TreeGrafter"/>
</dbReference>
<dbReference type="InterPro" id="IPR037191">
    <property type="entry name" value="VPS9_dom_sf"/>
</dbReference>
<dbReference type="FunFam" id="1.25.40.20:FF:000443">
    <property type="entry name" value="Putative vps9 domain protein"/>
    <property type="match status" value="1"/>
</dbReference>
<evidence type="ECO:0000256" key="1">
    <source>
        <dbReference type="ARBA" id="ARBA00007428"/>
    </source>
</evidence>
<accession>A0A383UKI4</accession>
<dbReference type="SUPFAM" id="SSF64268">
    <property type="entry name" value="PX domain"/>
    <property type="match status" value="1"/>
</dbReference>